<evidence type="ECO:0000313" key="1">
    <source>
        <dbReference type="EMBL" id="GET41218.1"/>
    </source>
</evidence>
<keyword evidence="2" id="KW-1185">Reference proteome</keyword>
<organism evidence="1 2">
    <name type="scientific">Microseira wollei NIES-4236</name>
    <dbReference type="NCBI Taxonomy" id="2530354"/>
    <lineage>
        <taxon>Bacteria</taxon>
        <taxon>Bacillati</taxon>
        <taxon>Cyanobacteriota</taxon>
        <taxon>Cyanophyceae</taxon>
        <taxon>Oscillatoriophycideae</taxon>
        <taxon>Aerosakkonematales</taxon>
        <taxon>Aerosakkonemataceae</taxon>
        <taxon>Microseira</taxon>
    </lineage>
</organism>
<dbReference type="EMBL" id="BLAY01000114">
    <property type="protein sequence ID" value="GET41218.1"/>
    <property type="molecule type" value="Genomic_DNA"/>
</dbReference>
<reference evidence="1" key="1">
    <citation type="submission" date="2019-10" db="EMBL/GenBank/DDBJ databases">
        <title>Draft genome sequece of Microseira wollei NIES-4236.</title>
        <authorList>
            <person name="Yamaguchi H."/>
            <person name="Suzuki S."/>
            <person name="Kawachi M."/>
        </authorList>
    </citation>
    <scope>NUCLEOTIDE SEQUENCE</scope>
    <source>
        <strain evidence="1">NIES-4236</strain>
    </source>
</reference>
<gene>
    <name evidence="1" type="ORF">MiSe_60300</name>
</gene>
<dbReference type="Proteomes" id="UP001050975">
    <property type="component" value="Unassembled WGS sequence"/>
</dbReference>
<comment type="caution">
    <text evidence="1">The sequence shown here is derived from an EMBL/GenBank/DDBJ whole genome shotgun (WGS) entry which is preliminary data.</text>
</comment>
<proteinExistence type="predicted"/>
<accession>A0AAV3XI34</accession>
<protein>
    <submittedName>
        <fullName evidence="1">Uncharacterized protein</fullName>
    </submittedName>
</protein>
<sequence length="51" mass="6081">MLRHARPQQIYWYCNHCRQEMPNLSAREAILSQRDKLEKLINRSRLVAAAT</sequence>
<dbReference type="AlphaFoldDB" id="A0AAV3XI34"/>
<name>A0AAV3XI34_9CYAN</name>
<evidence type="ECO:0000313" key="2">
    <source>
        <dbReference type="Proteomes" id="UP001050975"/>
    </source>
</evidence>